<feature type="non-terminal residue" evidence="2">
    <location>
        <position position="107"/>
    </location>
</feature>
<proteinExistence type="predicted"/>
<organism evidence="2 3">
    <name type="scientific">Sphaeroforma arctica JP610</name>
    <dbReference type="NCBI Taxonomy" id="667725"/>
    <lineage>
        <taxon>Eukaryota</taxon>
        <taxon>Ichthyosporea</taxon>
        <taxon>Ichthyophonida</taxon>
        <taxon>Sphaeroforma</taxon>
    </lineage>
</organism>
<protein>
    <recommendedName>
        <fullName evidence="1">tRNA (guanine(10)-N(2))-methyltransferase TRMT11 N-terminal domain-containing protein</fullName>
    </recommendedName>
</protein>
<dbReference type="GeneID" id="25915267"/>
<name>A0A0L0F7M6_9EUKA</name>
<gene>
    <name evidence="2" type="ORF">SARC_14763</name>
</gene>
<dbReference type="EMBL" id="KQ246665">
    <property type="protein sequence ID" value="KNC72679.1"/>
    <property type="molecule type" value="Genomic_DNA"/>
</dbReference>
<sequence>MHVQEVDDPYEAFVWVDFPSEEDGKKVIQRSVLASELYDVWGWGHSVEDAYAQAHTVTPERMGRCSEPDVTFKVVVDAYGVNMKRSYQRTIFPYWADFTLPGQVDLE</sequence>
<reference evidence="2 3" key="1">
    <citation type="submission" date="2011-02" db="EMBL/GenBank/DDBJ databases">
        <title>The Genome Sequence of Sphaeroforma arctica JP610.</title>
        <authorList>
            <consortium name="The Broad Institute Genome Sequencing Platform"/>
            <person name="Russ C."/>
            <person name="Cuomo C."/>
            <person name="Young S.K."/>
            <person name="Zeng Q."/>
            <person name="Gargeya S."/>
            <person name="Alvarado L."/>
            <person name="Berlin A."/>
            <person name="Chapman S.B."/>
            <person name="Chen Z."/>
            <person name="Freedman E."/>
            <person name="Gellesch M."/>
            <person name="Goldberg J."/>
            <person name="Griggs A."/>
            <person name="Gujja S."/>
            <person name="Heilman E."/>
            <person name="Heiman D."/>
            <person name="Howarth C."/>
            <person name="Mehta T."/>
            <person name="Neiman D."/>
            <person name="Pearson M."/>
            <person name="Roberts A."/>
            <person name="Saif S."/>
            <person name="Shea T."/>
            <person name="Shenoy N."/>
            <person name="Sisk P."/>
            <person name="Stolte C."/>
            <person name="Sykes S."/>
            <person name="White J."/>
            <person name="Yandava C."/>
            <person name="Burger G."/>
            <person name="Gray M.W."/>
            <person name="Holland P.W.H."/>
            <person name="King N."/>
            <person name="Lang F.B.F."/>
            <person name="Roger A.J."/>
            <person name="Ruiz-Trillo I."/>
            <person name="Haas B."/>
            <person name="Nusbaum C."/>
            <person name="Birren B."/>
        </authorList>
    </citation>
    <scope>NUCLEOTIDE SEQUENCE [LARGE SCALE GENOMIC DNA]</scope>
    <source>
        <strain evidence="2 3">JP610</strain>
    </source>
</reference>
<dbReference type="RefSeq" id="XP_014146581.1">
    <property type="nucleotide sequence ID" value="XM_014291106.1"/>
</dbReference>
<evidence type="ECO:0000259" key="1">
    <source>
        <dbReference type="Pfam" id="PF25904"/>
    </source>
</evidence>
<dbReference type="Pfam" id="PF25904">
    <property type="entry name" value="Tmrp11_N"/>
    <property type="match status" value="1"/>
</dbReference>
<accession>A0A0L0F7M6</accession>
<keyword evidence="3" id="KW-1185">Reference proteome</keyword>
<dbReference type="InterPro" id="IPR059073">
    <property type="entry name" value="TRMT11_N"/>
</dbReference>
<evidence type="ECO:0000313" key="3">
    <source>
        <dbReference type="Proteomes" id="UP000054560"/>
    </source>
</evidence>
<evidence type="ECO:0000313" key="2">
    <source>
        <dbReference type="EMBL" id="KNC72679.1"/>
    </source>
</evidence>
<dbReference type="AlphaFoldDB" id="A0A0L0F7M6"/>
<feature type="domain" description="tRNA (guanine(10)-N(2))-methyltransferase TRMT11 N-terminal" evidence="1">
    <location>
        <begin position="10"/>
        <end position="106"/>
    </location>
</feature>
<dbReference type="Proteomes" id="UP000054560">
    <property type="component" value="Unassembled WGS sequence"/>
</dbReference>